<evidence type="ECO:0000256" key="1">
    <source>
        <dbReference type="ARBA" id="ARBA00004123"/>
    </source>
</evidence>
<protein>
    <recommendedName>
        <fullName evidence="3">U4/U6 small nuclear ribonucleoprotein Prp31</fullName>
    </recommendedName>
    <alternativeName>
        <fullName evidence="10">Pre-mRNA-processing factor 31</fullName>
    </alternativeName>
</protein>
<dbReference type="GO" id="GO:0003723">
    <property type="term" value="F:RNA binding"/>
    <property type="evidence" value="ECO:0007669"/>
    <property type="project" value="UniProtKB-KW"/>
</dbReference>
<dbReference type="InterPro" id="IPR036070">
    <property type="entry name" value="Nop_dom_sf"/>
</dbReference>
<dbReference type="PANTHER" id="PTHR13904">
    <property type="entry name" value="PRE-MRNA SPLICING FACTOR PRP31"/>
    <property type="match status" value="1"/>
</dbReference>
<dbReference type="SMART" id="SM00931">
    <property type="entry name" value="NOSIC"/>
    <property type="match status" value="1"/>
</dbReference>
<evidence type="ECO:0000256" key="8">
    <source>
        <dbReference type="ARBA" id="ARBA00023242"/>
    </source>
</evidence>
<dbReference type="GO" id="GO:0000244">
    <property type="term" value="P:spliceosomal tri-snRNP complex assembly"/>
    <property type="evidence" value="ECO:0007669"/>
    <property type="project" value="InterPro"/>
</dbReference>
<dbReference type="EMBL" id="JAVRJZ010000013">
    <property type="protein sequence ID" value="KAK2714734.1"/>
    <property type="molecule type" value="Genomic_DNA"/>
</dbReference>
<sequence length="517" mass="57152">MSLADELLADLESNEHIEDGTQIKEEPMEVDPFKTEDIEEFKVPFLPNAIEATARLQAKIKKEKGLTSATEIAKIYGSQRLKGIIEEIEQFIGKDRKTEDISGPVEADPEYMLIVDANALTVDIDNDLAAIHKYVRDLYAKRFPELESLITAAPTYLTTVKKLGNDIDSIKNNADLQQYLPQATIMVVSVTASTTQGKSLTQEELRYVYEACDMAEELQKCKERILEYVESRMTFIAPNISQIIGAPTAAKLLGVAGGLTSLSKMPACNVLLLGQQRKVLSGFSQTQVLPHTGLVYYCPTVQNTSPDLRRKVARLVAAKCTLAARIDSSHESPDGKYGREMVTEIVKKLDKLQEPPPVKSVKALPAPIEAPRKRRGGKRVRKQKERLAQSELRKQYNRMAFGEIEEDAYQDDLGYTRGMLGKGGPGRLRGPTVDEKTKVRISKSLQKNLQKTQAYGGTTTVKRQVAGTASSVAFTPLQGLEIVNPHAAEKVREAGNKYFSGTMGFTNIQPKSSTSDK</sequence>
<dbReference type="SUPFAM" id="SSF89124">
    <property type="entry name" value="Nop domain"/>
    <property type="match status" value="1"/>
</dbReference>
<keyword evidence="8" id="KW-0539">Nucleus</keyword>
<dbReference type="Gene3D" id="1.10.287.4070">
    <property type="match status" value="1"/>
</dbReference>
<evidence type="ECO:0000256" key="4">
    <source>
        <dbReference type="ARBA" id="ARBA00022664"/>
    </source>
</evidence>
<dbReference type="Pfam" id="PF01798">
    <property type="entry name" value="Nop"/>
    <property type="match status" value="1"/>
</dbReference>
<dbReference type="FunFam" id="1.10.246.90:FF:000002">
    <property type="entry name" value="U4/U6 small nuclear ribonucleoprotein Prp31"/>
    <property type="match status" value="1"/>
</dbReference>
<dbReference type="Pfam" id="PF09785">
    <property type="entry name" value="Prp31_C"/>
    <property type="match status" value="1"/>
</dbReference>
<dbReference type="GO" id="GO:0071011">
    <property type="term" value="C:precatalytic spliceosome"/>
    <property type="evidence" value="ECO:0007669"/>
    <property type="project" value="TreeGrafter"/>
</dbReference>
<evidence type="ECO:0000256" key="10">
    <source>
        <dbReference type="ARBA" id="ARBA00030766"/>
    </source>
</evidence>
<dbReference type="GO" id="GO:0005687">
    <property type="term" value="C:U4 snRNP"/>
    <property type="evidence" value="ECO:0007669"/>
    <property type="project" value="TreeGrafter"/>
</dbReference>
<accession>A0AA88L6I7</accession>
<feature type="domain" description="Nop" evidence="12">
    <location>
        <begin position="236"/>
        <end position="354"/>
    </location>
</feature>
<name>A0AA88L6I7_ARTSF</name>
<dbReference type="InterPro" id="IPR019175">
    <property type="entry name" value="Prp31_C"/>
</dbReference>
<comment type="caution">
    <text evidence="13">The sequence shown here is derived from an EMBL/GenBank/DDBJ whole genome shotgun (WGS) entry which is preliminary data.</text>
</comment>
<keyword evidence="6" id="KW-0694">RNA-binding</keyword>
<organism evidence="13 14">
    <name type="scientific">Artemia franciscana</name>
    <name type="common">Brine shrimp</name>
    <name type="synonym">Artemia sanfranciscana</name>
    <dbReference type="NCBI Taxonomy" id="6661"/>
    <lineage>
        <taxon>Eukaryota</taxon>
        <taxon>Metazoa</taxon>
        <taxon>Ecdysozoa</taxon>
        <taxon>Arthropoda</taxon>
        <taxon>Crustacea</taxon>
        <taxon>Branchiopoda</taxon>
        <taxon>Anostraca</taxon>
        <taxon>Artemiidae</taxon>
        <taxon>Artemia</taxon>
    </lineage>
</organism>
<dbReference type="InterPro" id="IPR002687">
    <property type="entry name" value="Nop_dom"/>
</dbReference>
<dbReference type="PANTHER" id="PTHR13904:SF0">
    <property type="entry name" value="U4_U6 SMALL NUCLEAR RIBONUCLEOPROTEIN PRP31"/>
    <property type="match status" value="1"/>
</dbReference>
<evidence type="ECO:0000256" key="7">
    <source>
        <dbReference type="ARBA" id="ARBA00023187"/>
    </source>
</evidence>
<dbReference type="FunFam" id="1.10.287.4070:FF:000003">
    <property type="entry name" value="U4/U6 small nuclear ribonucleoprotein PRP31"/>
    <property type="match status" value="1"/>
</dbReference>
<evidence type="ECO:0000256" key="6">
    <source>
        <dbReference type="ARBA" id="ARBA00022884"/>
    </source>
</evidence>
<proteinExistence type="inferred from homology"/>
<evidence type="ECO:0000256" key="9">
    <source>
        <dbReference type="ARBA" id="ARBA00023274"/>
    </source>
</evidence>
<evidence type="ECO:0000259" key="12">
    <source>
        <dbReference type="PROSITE" id="PS51358"/>
    </source>
</evidence>
<dbReference type="Gene3D" id="1.10.246.90">
    <property type="entry name" value="Nop domain"/>
    <property type="match status" value="1"/>
</dbReference>
<evidence type="ECO:0000256" key="2">
    <source>
        <dbReference type="ARBA" id="ARBA00005572"/>
    </source>
</evidence>
<dbReference type="InterPro" id="IPR012976">
    <property type="entry name" value="NOSIC"/>
</dbReference>
<gene>
    <name evidence="13" type="ORF">QYM36_009076</name>
</gene>
<keyword evidence="5" id="KW-0747">Spliceosome</keyword>
<evidence type="ECO:0000256" key="5">
    <source>
        <dbReference type="ARBA" id="ARBA00022728"/>
    </source>
</evidence>
<reference evidence="13" key="1">
    <citation type="submission" date="2023-07" db="EMBL/GenBank/DDBJ databases">
        <title>Chromosome-level genome assembly of Artemia franciscana.</title>
        <authorList>
            <person name="Jo E."/>
        </authorList>
    </citation>
    <scope>NUCLEOTIDE SEQUENCE</scope>
    <source>
        <tissue evidence="13">Whole body</tissue>
    </source>
</reference>
<comment type="function">
    <text evidence="11">Involved in pre-mRNA splicing as component of the spliceosome. Required for the assembly of the U4/U5/U6 tri-snRNP complex, one of the building blocks of the spliceosome.</text>
</comment>
<dbReference type="GO" id="GO:0046540">
    <property type="term" value="C:U4/U6 x U5 tri-snRNP complex"/>
    <property type="evidence" value="ECO:0007669"/>
    <property type="project" value="InterPro"/>
</dbReference>
<dbReference type="Proteomes" id="UP001187531">
    <property type="component" value="Unassembled WGS sequence"/>
</dbReference>
<evidence type="ECO:0000256" key="11">
    <source>
        <dbReference type="ARBA" id="ARBA00045397"/>
    </source>
</evidence>
<dbReference type="AlphaFoldDB" id="A0AA88L6I7"/>
<keyword evidence="14" id="KW-1185">Reference proteome</keyword>
<comment type="similarity">
    <text evidence="2">Belongs to the PRP31 family.</text>
</comment>
<evidence type="ECO:0000313" key="14">
    <source>
        <dbReference type="Proteomes" id="UP001187531"/>
    </source>
</evidence>
<dbReference type="PROSITE" id="PS51358">
    <property type="entry name" value="NOP"/>
    <property type="match status" value="1"/>
</dbReference>
<evidence type="ECO:0000313" key="13">
    <source>
        <dbReference type="EMBL" id="KAK2714734.1"/>
    </source>
</evidence>
<keyword evidence="7" id="KW-0508">mRNA splicing</keyword>
<dbReference type="InterPro" id="IPR042239">
    <property type="entry name" value="Nop_C"/>
</dbReference>
<evidence type="ECO:0000256" key="3">
    <source>
        <dbReference type="ARBA" id="ARBA00013538"/>
    </source>
</evidence>
<keyword evidence="9" id="KW-0687">Ribonucleoprotein</keyword>
<keyword evidence="4" id="KW-0507">mRNA processing</keyword>
<dbReference type="InterPro" id="IPR027105">
    <property type="entry name" value="Prp31"/>
</dbReference>
<comment type="subcellular location">
    <subcellularLocation>
        <location evidence="1">Nucleus</location>
    </subcellularLocation>
</comment>